<name>A0AAV4VXJ6_9ARAC</name>
<dbReference type="EMBL" id="BPLQ01013827">
    <property type="protein sequence ID" value="GIY75171.1"/>
    <property type="molecule type" value="Genomic_DNA"/>
</dbReference>
<comment type="caution">
    <text evidence="1">The sequence shown here is derived from an EMBL/GenBank/DDBJ whole genome shotgun (WGS) entry which is preliminary data.</text>
</comment>
<gene>
    <name evidence="1" type="ORF">CDAR_382331</name>
</gene>
<evidence type="ECO:0000313" key="2">
    <source>
        <dbReference type="Proteomes" id="UP001054837"/>
    </source>
</evidence>
<keyword evidence="2" id="KW-1185">Reference proteome</keyword>
<sequence>MGQSRLPSSEVQHGSMYLFNKDAITDHFHTSPEAADHLLSQTTEKRCAIYPFNKTAISNCFYPLPQTTHHLLALNIEQRVSFYPFNQEVIFDHWTFRQR</sequence>
<evidence type="ECO:0000313" key="1">
    <source>
        <dbReference type="EMBL" id="GIY75171.1"/>
    </source>
</evidence>
<dbReference type="Proteomes" id="UP001054837">
    <property type="component" value="Unassembled WGS sequence"/>
</dbReference>
<dbReference type="AlphaFoldDB" id="A0AAV4VXJ6"/>
<accession>A0AAV4VXJ6</accession>
<proteinExistence type="predicted"/>
<protein>
    <submittedName>
        <fullName evidence="1">Uncharacterized protein</fullName>
    </submittedName>
</protein>
<reference evidence="1 2" key="1">
    <citation type="submission" date="2021-06" db="EMBL/GenBank/DDBJ databases">
        <title>Caerostris darwini draft genome.</title>
        <authorList>
            <person name="Kono N."/>
            <person name="Arakawa K."/>
        </authorList>
    </citation>
    <scope>NUCLEOTIDE SEQUENCE [LARGE SCALE GENOMIC DNA]</scope>
</reference>
<organism evidence="1 2">
    <name type="scientific">Caerostris darwini</name>
    <dbReference type="NCBI Taxonomy" id="1538125"/>
    <lineage>
        <taxon>Eukaryota</taxon>
        <taxon>Metazoa</taxon>
        <taxon>Ecdysozoa</taxon>
        <taxon>Arthropoda</taxon>
        <taxon>Chelicerata</taxon>
        <taxon>Arachnida</taxon>
        <taxon>Araneae</taxon>
        <taxon>Araneomorphae</taxon>
        <taxon>Entelegynae</taxon>
        <taxon>Araneoidea</taxon>
        <taxon>Araneidae</taxon>
        <taxon>Caerostris</taxon>
    </lineage>
</organism>